<name>A0A7X6HXQ1_9ACTN</name>
<proteinExistence type="predicted"/>
<keyword evidence="2" id="KW-0732">Signal</keyword>
<evidence type="ECO:0000313" key="4">
    <source>
        <dbReference type="Proteomes" id="UP000578686"/>
    </source>
</evidence>
<evidence type="ECO:0008006" key="5">
    <source>
        <dbReference type="Google" id="ProtNLM"/>
    </source>
</evidence>
<feature type="chain" id="PRO_5031046859" description="Secreted protein" evidence="2">
    <location>
        <begin position="30"/>
        <end position="95"/>
    </location>
</feature>
<sequence>MRNTHGRRLATAMGAAAALVALTATGAQAATPQKVTHTGTVAPAGQSNAGSGGGSLVQGWQFCLLASCETHAGGGGAQGVQGMNFCLLAFCSVRG</sequence>
<gene>
    <name evidence="3" type="ORF">HCN56_04170</name>
</gene>
<comment type="caution">
    <text evidence="3">The sequence shown here is derived from an EMBL/GenBank/DDBJ whole genome shotgun (WGS) entry which is preliminary data.</text>
</comment>
<reference evidence="3 4" key="1">
    <citation type="submission" date="2020-03" db="EMBL/GenBank/DDBJ databases">
        <title>Draft genome of Streptomyces sp. ventii, isolated from the Axial Seamount in the Pacific Ocean, and resequencing of the two type strains Streptomyces lonarensis strain NCL 716 and Streptomyces bohaiensis strain 11A07.</title>
        <authorList>
            <person name="Loughran R.M."/>
            <person name="Pfannmuller K.M."/>
            <person name="Wasson B.J."/>
            <person name="Deadmond M.C."/>
            <person name="Paddock B.E."/>
            <person name="Koyack M.J."/>
            <person name="Gallegos D.A."/>
            <person name="Mitchell E.A."/>
            <person name="Ushijima B."/>
            <person name="Saw J.H."/>
            <person name="Mcphail K.L."/>
            <person name="Videau P."/>
        </authorList>
    </citation>
    <scope>NUCLEOTIDE SEQUENCE [LARGE SCALE GENOMIC DNA]</scope>
    <source>
        <strain evidence="3 4">NCL716</strain>
    </source>
</reference>
<dbReference type="EMBL" id="JAAVJD010000015">
    <property type="protein sequence ID" value="NJQ04798.1"/>
    <property type="molecule type" value="Genomic_DNA"/>
</dbReference>
<evidence type="ECO:0000256" key="1">
    <source>
        <dbReference type="SAM" id="MobiDB-lite"/>
    </source>
</evidence>
<accession>A0A7X6HXQ1</accession>
<dbReference type="AlphaFoldDB" id="A0A7X6HXQ1"/>
<feature type="region of interest" description="Disordered" evidence="1">
    <location>
        <begin position="32"/>
        <end position="53"/>
    </location>
</feature>
<feature type="signal peptide" evidence="2">
    <location>
        <begin position="1"/>
        <end position="29"/>
    </location>
</feature>
<organism evidence="3 4">
    <name type="scientific">Streptomyces lonarensis</name>
    <dbReference type="NCBI Taxonomy" id="700599"/>
    <lineage>
        <taxon>Bacteria</taxon>
        <taxon>Bacillati</taxon>
        <taxon>Actinomycetota</taxon>
        <taxon>Actinomycetes</taxon>
        <taxon>Kitasatosporales</taxon>
        <taxon>Streptomycetaceae</taxon>
        <taxon>Streptomyces</taxon>
    </lineage>
</organism>
<evidence type="ECO:0000313" key="3">
    <source>
        <dbReference type="EMBL" id="NJQ04798.1"/>
    </source>
</evidence>
<protein>
    <recommendedName>
        <fullName evidence="5">Secreted protein</fullName>
    </recommendedName>
</protein>
<dbReference type="Proteomes" id="UP000578686">
    <property type="component" value="Unassembled WGS sequence"/>
</dbReference>
<evidence type="ECO:0000256" key="2">
    <source>
        <dbReference type="SAM" id="SignalP"/>
    </source>
</evidence>
<dbReference type="RefSeq" id="WP_167968096.1">
    <property type="nucleotide sequence ID" value="NZ_BHZG01000320.1"/>
</dbReference>
<keyword evidence="4" id="KW-1185">Reference proteome</keyword>